<dbReference type="GO" id="GO:0022857">
    <property type="term" value="F:transmembrane transporter activity"/>
    <property type="evidence" value="ECO:0007669"/>
    <property type="project" value="InterPro"/>
</dbReference>
<dbReference type="SUPFAM" id="SSF103473">
    <property type="entry name" value="MFS general substrate transporter"/>
    <property type="match status" value="1"/>
</dbReference>
<evidence type="ECO:0000256" key="4">
    <source>
        <dbReference type="ARBA" id="ARBA00022989"/>
    </source>
</evidence>
<dbReference type="KEGG" id="lbz:LBRM_33_1510"/>
<comment type="subcellular location">
    <subcellularLocation>
        <location evidence="1">Membrane</location>
        <topology evidence="1">Multi-pass membrane protein</topology>
    </subcellularLocation>
</comment>
<feature type="transmembrane region" description="Helical" evidence="7">
    <location>
        <begin position="322"/>
        <end position="339"/>
    </location>
</feature>
<organism evidence="9 10">
    <name type="scientific">Leishmania braziliensis MHOM/BR/75/M2904</name>
    <dbReference type="NCBI Taxonomy" id="420245"/>
    <lineage>
        <taxon>Eukaryota</taxon>
        <taxon>Discoba</taxon>
        <taxon>Euglenozoa</taxon>
        <taxon>Kinetoplastea</taxon>
        <taxon>Metakinetoplastina</taxon>
        <taxon>Trypanosomatida</taxon>
        <taxon>Trypanosomatidae</taxon>
        <taxon>Leishmaniinae</taxon>
        <taxon>Leishmania</taxon>
        <taxon>Leishmania braziliensis species complex</taxon>
    </lineage>
</organism>
<dbReference type="InterPro" id="IPR036259">
    <property type="entry name" value="MFS_trans_sf"/>
</dbReference>
<evidence type="ECO:0000256" key="3">
    <source>
        <dbReference type="ARBA" id="ARBA00022692"/>
    </source>
</evidence>
<accession>A0A3P3ZFP1</accession>
<dbReference type="PANTHER" id="PTHR16172">
    <property type="entry name" value="MAJOR FACILITATOR SUPERFAMILY DOMAIN-CONTAINING PROTEIN 6-LIKE"/>
    <property type="match status" value="1"/>
</dbReference>
<dbReference type="PROSITE" id="PS50850">
    <property type="entry name" value="MFS"/>
    <property type="match status" value="1"/>
</dbReference>
<protein>
    <submittedName>
        <fullName evidence="9">Major_Facilitator_Superfamily/Nucleoside_H+_sympo rter/MFS_1_like_family/LacY_proton/sugar_symporter</fullName>
    </submittedName>
</protein>
<evidence type="ECO:0000256" key="6">
    <source>
        <dbReference type="SAM" id="MobiDB-lite"/>
    </source>
</evidence>
<comment type="similarity">
    <text evidence="2">Belongs to the major facilitator superfamily. MFSD6 family.</text>
</comment>
<feature type="transmembrane region" description="Helical" evidence="7">
    <location>
        <begin position="445"/>
        <end position="465"/>
    </location>
</feature>
<dbReference type="GO" id="GO:0016020">
    <property type="term" value="C:membrane"/>
    <property type="evidence" value="ECO:0007669"/>
    <property type="project" value="UniProtKB-SubCell"/>
</dbReference>
<evidence type="ECO:0000259" key="8">
    <source>
        <dbReference type="PROSITE" id="PS50850"/>
    </source>
</evidence>
<keyword evidence="5 7" id="KW-0472">Membrane</keyword>
<evidence type="ECO:0000256" key="7">
    <source>
        <dbReference type="SAM" id="Phobius"/>
    </source>
</evidence>
<dbReference type="Pfam" id="PF12832">
    <property type="entry name" value="MFS_1_like"/>
    <property type="match status" value="1"/>
</dbReference>
<evidence type="ECO:0000313" key="9">
    <source>
        <dbReference type="EMBL" id="SYZ69091.1"/>
    </source>
</evidence>
<feature type="transmembrane region" description="Helical" evidence="7">
    <location>
        <begin position="187"/>
        <end position="206"/>
    </location>
</feature>
<evidence type="ECO:0000313" key="10">
    <source>
        <dbReference type="Proteomes" id="UP000319462"/>
    </source>
</evidence>
<dbReference type="EMBL" id="LS997632">
    <property type="protein sequence ID" value="SYZ69091.1"/>
    <property type="molecule type" value="Genomic_DNA"/>
</dbReference>
<dbReference type="AlphaFoldDB" id="A0A3P3ZFP1"/>
<dbReference type="InterPro" id="IPR020846">
    <property type="entry name" value="MFS_dom"/>
</dbReference>
<feature type="region of interest" description="Disordered" evidence="6">
    <location>
        <begin position="528"/>
        <end position="589"/>
    </location>
</feature>
<dbReference type="PANTHER" id="PTHR16172:SF41">
    <property type="entry name" value="MAJOR FACILITATOR SUPERFAMILY DOMAIN-CONTAINING PROTEIN 6-LIKE"/>
    <property type="match status" value="1"/>
</dbReference>
<feature type="transmembrane region" description="Helical" evidence="7">
    <location>
        <begin position="250"/>
        <end position="269"/>
    </location>
</feature>
<evidence type="ECO:0000256" key="2">
    <source>
        <dbReference type="ARBA" id="ARBA00005241"/>
    </source>
</evidence>
<dbReference type="RefSeq" id="XP_001567919.1">
    <property type="nucleotide sequence ID" value="XM_001567869.1"/>
</dbReference>
<reference evidence="9 10" key="1">
    <citation type="submission" date="2018-09" db="EMBL/GenBank/DDBJ databases">
        <authorList>
            <person name="Peiro R."/>
            <person name="Begona"/>
            <person name="Cbmso G."/>
            <person name="Lopez M."/>
            <person name="Gonzalez S."/>
        </authorList>
    </citation>
    <scope>NUCLEOTIDE SEQUENCE [LARGE SCALE GENOMIC DNA]</scope>
</reference>
<keyword evidence="4 7" id="KW-1133">Transmembrane helix</keyword>
<evidence type="ECO:0000256" key="1">
    <source>
        <dbReference type="ARBA" id="ARBA00004141"/>
    </source>
</evidence>
<dbReference type="VEuPathDB" id="TriTrypDB:LbrM.33.1510"/>
<dbReference type="InterPro" id="IPR051717">
    <property type="entry name" value="MFS_MFSD6"/>
</dbReference>
<feature type="transmembrane region" description="Helical" evidence="7">
    <location>
        <begin position="477"/>
        <end position="495"/>
    </location>
</feature>
<proteinExistence type="inferred from homology"/>
<evidence type="ECO:0000256" key="5">
    <source>
        <dbReference type="ARBA" id="ARBA00023136"/>
    </source>
</evidence>
<keyword evidence="3 7" id="KW-0812">Transmembrane</keyword>
<feature type="domain" description="Major facilitator superfamily (MFS) profile" evidence="8">
    <location>
        <begin position="118"/>
        <end position="500"/>
    </location>
</feature>
<dbReference type="Gene3D" id="1.20.1250.20">
    <property type="entry name" value="MFS general substrate transporter like domains"/>
    <property type="match status" value="2"/>
</dbReference>
<gene>
    <name evidence="9" type="ORF">LBRM2904_33.1600</name>
</gene>
<sequence length="589" mass="63493">MPPPSLLCGRCGGSESGSDSLSVDTCGSCASVTFAMVEPTMTDGPILISAPNSPSRSCVVADFHSAVFSSNTSFAGGNSKTAVSATATAVSAGPGRCTEAADPSGFTSGAPATAAATTVVVNVMPAIIGYFSSSFGSGICAFYSRIFQAKGFSPYEIGILISANPLLNMTLPPVLSYLADKFRCQTAMLFVCIVIATVSMFGYTISDRRVPTISWFLVMTASRVSLSPLLDQRILMMFPKQERSNAWSYVRSYAAYGWGIGAFVASLVFLYTGSWVAVTMQYLLGQIGLAYSMVVIKPYERTERVPVHFVEVLKVLRANKRLMLFLFSSTMMGAGYSFIDNFLFLFLGELGGSEVLMGFTVVLTVSTEIPLFQMSARLHQTLTERQMMAIAMSVWSFRVVCYTMLTNAWMVLLIEPLHGVTFAFMWLPSMQIVSRAFPPKLSSSATGLLFTLTSGVGPMIGNLIAGTLYTSVGPRKMFLSAAVVMMTSLILYQVLDSILERRGLPVLYEPDAGEAVATDLAVMEVMDHATTQQPRKETTSASAGEDENNGNRRRGATRTISTPRMQMEGPNGGRLKGQQNDVAENDLPP</sequence>
<name>A0A3P3ZFP1_LEIBR</name>
<dbReference type="InterPro" id="IPR024989">
    <property type="entry name" value="MFS_assoc_dom"/>
</dbReference>
<dbReference type="Proteomes" id="UP000319462">
    <property type="component" value="Chromosome 33"/>
</dbReference>
<feature type="transmembrane region" description="Helical" evidence="7">
    <location>
        <begin position="411"/>
        <end position="433"/>
    </location>
</feature>